<evidence type="ECO:0000313" key="1">
    <source>
        <dbReference type="EMBL" id="PWN50407.1"/>
    </source>
</evidence>
<name>A0ACD0NXA7_9BASI</name>
<protein>
    <submittedName>
        <fullName evidence="1">Uncharacterized protein</fullName>
    </submittedName>
</protein>
<evidence type="ECO:0000313" key="2">
    <source>
        <dbReference type="Proteomes" id="UP000245626"/>
    </source>
</evidence>
<sequence>MSSNHYHHPRHTMSSLNLPQGGGPLASSTANQPIPNPQLPISEQLMQLDQAITMTLQEIDQNFATSHQIVTSKILPAIKRYGVASARTWQGAKFWKHFFEVAANVSLSPGASDDATSAYDPSSHSESHTTFTSDGNQPSPSSVSISRDHHGADYDEDDSIFPTITRQQGQVPDDSLLGHEVGDDSDDTVNFYESLKHARASSPPRLSNASLAATARADRQRQTEAVSKDHTWAPMESPFEVLKRNLQGEVGRMEGGMDDSILEHQAKRQAERRGEKVYIDDVTNDETIEIDRRDLTSGVDRLSAGVRVRSAQEGSSSAMEPAPTITSTRLGGGGGRATAKATGSSTPKGKSPLLKKVLNSEQRKKEKDKGFIKPVSSQIPYPRIQTTPRTAAHRNPFAEPASVKHWNGIADLRKTPLNPRAKGKGRSKDGSGGNESDSDSSDGTSITWPSDMSPPVTMQFTVPQSKYAKTPAKEAARMVVDDLLRTVEGASPHVRAMRRAQMQAQADSTSPAPASQPSLAKGTGRFLTTSRTPIGPVGTPLRRGKKEEREYNKVLNHAYHQSHESKRRDSMPTPPTLTRRGPVLNPRTSTTPSAPPSYLTKGAASGGLDSGSRAGSLAPSEGHSGAGGSAAAMLMDEGEGLEYDDSGAGAGVDIGNDSLGHDDQGVAQDLGTKLSSLELGTPGAVNVDRLLDIDVAEDEDSDSGSDPETESEDSEEEDLAAPPVRNEYDSKDINQTLDNSGWTMTTTTNSSSSSKPAGKSIEDDTLFGVPRPLTGGSSSAASSSATTNNPSAFSRLAAEARSRGIGPTLAKASAGVSSEAEFKPWGKVEEAGTIHGGRPLLGRDDTYSAPSPTPMNLKR</sequence>
<keyword evidence="2" id="KW-1185">Reference proteome</keyword>
<organism evidence="1 2">
    <name type="scientific">Violaceomyces palustris</name>
    <dbReference type="NCBI Taxonomy" id="1673888"/>
    <lineage>
        <taxon>Eukaryota</taxon>
        <taxon>Fungi</taxon>
        <taxon>Dikarya</taxon>
        <taxon>Basidiomycota</taxon>
        <taxon>Ustilaginomycotina</taxon>
        <taxon>Ustilaginomycetes</taxon>
        <taxon>Violaceomycetales</taxon>
        <taxon>Violaceomycetaceae</taxon>
        <taxon>Violaceomyces</taxon>
    </lineage>
</organism>
<dbReference type="Proteomes" id="UP000245626">
    <property type="component" value="Unassembled WGS sequence"/>
</dbReference>
<proteinExistence type="predicted"/>
<reference evidence="1 2" key="1">
    <citation type="journal article" date="2018" name="Mol. Biol. Evol.">
        <title>Broad Genomic Sampling Reveals a Smut Pathogenic Ancestry of the Fungal Clade Ustilaginomycotina.</title>
        <authorList>
            <person name="Kijpornyongpan T."/>
            <person name="Mondo S.J."/>
            <person name="Barry K."/>
            <person name="Sandor L."/>
            <person name="Lee J."/>
            <person name="Lipzen A."/>
            <person name="Pangilinan J."/>
            <person name="LaButti K."/>
            <person name="Hainaut M."/>
            <person name="Henrissat B."/>
            <person name="Grigoriev I.V."/>
            <person name="Spatafora J.W."/>
            <person name="Aime M.C."/>
        </authorList>
    </citation>
    <scope>NUCLEOTIDE SEQUENCE [LARGE SCALE GENOMIC DNA]</scope>
    <source>
        <strain evidence="1 2">SA 807</strain>
    </source>
</reference>
<dbReference type="EMBL" id="KZ819935">
    <property type="protein sequence ID" value="PWN50407.1"/>
    <property type="molecule type" value="Genomic_DNA"/>
</dbReference>
<gene>
    <name evidence="1" type="ORF">IE53DRAFT_387285</name>
</gene>
<accession>A0ACD0NXA7</accession>